<sequence length="476" mass="50378">MCHKSFGSQELTKGEVVAHAVSCAAAVFSARTAFMILRSGREMLAAALVLGLCATAAADDVLFENVRIFDGKGAALSAPSNVLVQGNLIARISTSPIAAEGAQRIAGNGRTLMPGLIDAHWHAMLIASTPAEAMGDIGFANLAAGDEATDTLMRGFTTVRDVGGPAFGLKRAIDQGIIAGPRIYPSGAMITVTSGHGDFRQLSDLPRTIGGLFTPMERNGGSIVVDSPDEVRLRAREQFMQGAALLKLTAGGGVSSPHSPLDVTTFTEPELRAAVEIAENWGTYVAAHAFTSDAIRKAVAAGVKCIEHGFLMDEATAKLIAEKDVWLSLQPLPELMRTGLQEGSVERAKADEVWPGIGRTYELAKKYKIKTAWGTDVLFSRALAKQQGAILASLVRWYTPAEALVMATGTNAELLALSGLRNPYPGKLGVIEEGALADLLLVEGNPLENLDLVADPANNFKIIMKDGLIYKNTLTQ</sequence>
<dbReference type="Proteomes" id="UP000188388">
    <property type="component" value="Unassembled WGS sequence"/>
</dbReference>
<dbReference type="SUPFAM" id="SSF51338">
    <property type="entry name" value="Composite domain of metallo-dependent hydrolases"/>
    <property type="match status" value="2"/>
</dbReference>
<evidence type="ECO:0000313" key="2">
    <source>
        <dbReference type="EMBL" id="SIT54496.1"/>
    </source>
</evidence>
<dbReference type="GO" id="GO:0016810">
    <property type="term" value="F:hydrolase activity, acting on carbon-nitrogen (but not peptide) bonds"/>
    <property type="evidence" value="ECO:0007669"/>
    <property type="project" value="InterPro"/>
</dbReference>
<dbReference type="PANTHER" id="PTHR43135">
    <property type="entry name" value="ALPHA-D-RIBOSE 1-METHYLPHOSPHONATE 5-TRIPHOSPHATE DIPHOSPHATASE"/>
    <property type="match status" value="1"/>
</dbReference>
<dbReference type="PANTHER" id="PTHR43135:SF3">
    <property type="entry name" value="ALPHA-D-RIBOSE 1-METHYLPHOSPHONATE 5-TRIPHOSPHATE DIPHOSPHATASE"/>
    <property type="match status" value="1"/>
</dbReference>
<dbReference type="SUPFAM" id="SSF51556">
    <property type="entry name" value="Metallo-dependent hydrolases"/>
    <property type="match status" value="1"/>
</dbReference>
<dbReference type="InterPro" id="IPR011059">
    <property type="entry name" value="Metal-dep_hydrolase_composite"/>
</dbReference>
<dbReference type="CDD" id="cd01299">
    <property type="entry name" value="Met_dep_hydrolase_A"/>
    <property type="match status" value="1"/>
</dbReference>
<proteinExistence type="predicted"/>
<accession>A0A1R3V6S6</accession>
<gene>
    <name evidence="2" type="ORF">BQ8794_160100</name>
</gene>
<reference evidence="3" key="1">
    <citation type="submission" date="2017-01" db="EMBL/GenBank/DDBJ databases">
        <authorList>
            <person name="Brunel B."/>
        </authorList>
    </citation>
    <scope>NUCLEOTIDE SEQUENCE [LARGE SCALE GENOMIC DNA]</scope>
</reference>
<keyword evidence="2" id="KW-0378">Hydrolase</keyword>
<dbReference type="InterPro" id="IPR032466">
    <property type="entry name" value="Metal_Hydrolase"/>
</dbReference>
<protein>
    <submittedName>
        <fullName evidence="2">Imidazolonepropionase and related amidohydrolase</fullName>
    </submittedName>
</protein>
<feature type="domain" description="Amidohydrolase-related" evidence="1">
    <location>
        <begin position="111"/>
        <end position="466"/>
    </location>
</feature>
<dbReference type="AlphaFoldDB" id="A0A1R3V6S6"/>
<dbReference type="InterPro" id="IPR006680">
    <property type="entry name" value="Amidohydro-rel"/>
</dbReference>
<dbReference type="EMBL" id="FTPD01000008">
    <property type="protein sequence ID" value="SIT54496.1"/>
    <property type="molecule type" value="Genomic_DNA"/>
</dbReference>
<dbReference type="STRING" id="1631249.BQ8794_160100"/>
<name>A0A1R3V6S6_9HYPH</name>
<organism evidence="2 3">
    <name type="scientific">Mesorhizobium prunaredense</name>
    <dbReference type="NCBI Taxonomy" id="1631249"/>
    <lineage>
        <taxon>Bacteria</taxon>
        <taxon>Pseudomonadati</taxon>
        <taxon>Pseudomonadota</taxon>
        <taxon>Alphaproteobacteria</taxon>
        <taxon>Hyphomicrobiales</taxon>
        <taxon>Phyllobacteriaceae</taxon>
        <taxon>Mesorhizobium</taxon>
    </lineage>
</organism>
<dbReference type="Gene3D" id="2.30.40.10">
    <property type="entry name" value="Urease, subunit C, domain 1"/>
    <property type="match status" value="1"/>
</dbReference>
<keyword evidence="3" id="KW-1185">Reference proteome</keyword>
<evidence type="ECO:0000259" key="1">
    <source>
        <dbReference type="Pfam" id="PF01979"/>
    </source>
</evidence>
<dbReference type="Pfam" id="PF01979">
    <property type="entry name" value="Amidohydro_1"/>
    <property type="match status" value="1"/>
</dbReference>
<dbReference type="InterPro" id="IPR057744">
    <property type="entry name" value="OTAase-like"/>
</dbReference>
<dbReference type="InterPro" id="IPR051781">
    <property type="entry name" value="Metallo-dep_Hydrolase"/>
</dbReference>
<dbReference type="Gene3D" id="3.20.20.140">
    <property type="entry name" value="Metal-dependent hydrolases"/>
    <property type="match status" value="1"/>
</dbReference>
<evidence type="ECO:0000313" key="3">
    <source>
        <dbReference type="Proteomes" id="UP000188388"/>
    </source>
</evidence>